<protein>
    <submittedName>
        <fullName evidence="2">3',5'-cyclic-nucleotide phosphodiesterase</fullName>
    </submittedName>
</protein>
<evidence type="ECO:0000256" key="1">
    <source>
        <dbReference type="SAM" id="MobiDB-lite"/>
    </source>
</evidence>
<evidence type="ECO:0000313" key="3">
    <source>
        <dbReference type="Proteomes" id="UP001055057"/>
    </source>
</evidence>
<dbReference type="SUPFAM" id="SSF64182">
    <property type="entry name" value="DHH phosphoesterases"/>
    <property type="match status" value="1"/>
</dbReference>
<dbReference type="EMBL" id="BPRB01000221">
    <property type="protein sequence ID" value="GJE61513.1"/>
    <property type="molecule type" value="Genomic_DNA"/>
</dbReference>
<reference evidence="2" key="1">
    <citation type="journal article" date="2021" name="Front. Microbiol.">
        <title>Comprehensive Comparative Genomics and Phenotyping of Methylobacterium Species.</title>
        <authorList>
            <person name="Alessa O."/>
            <person name="Ogura Y."/>
            <person name="Fujitani Y."/>
            <person name="Takami H."/>
            <person name="Hayashi T."/>
            <person name="Sahin N."/>
            <person name="Tani A."/>
        </authorList>
    </citation>
    <scope>NUCLEOTIDE SEQUENCE</scope>
    <source>
        <strain evidence="2">DSM 23632</strain>
    </source>
</reference>
<organism evidence="2 3">
    <name type="scientific">Methylobacterium trifolii</name>
    <dbReference type="NCBI Taxonomy" id="1003092"/>
    <lineage>
        <taxon>Bacteria</taxon>
        <taxon>Pseudomonadati</taxon>
        <taxon>Pseudomonadota</taxon>
        <taxon>Alphaproteobacteria</taxon>
        <taxon>Hyphomicrobiales</taxon>
        <taxon>Methylobacteriaceae</taxon>
        <taxon>Methylobacterium</taxon>
    </lineage>
</organism>
<feature type="region of interest" description="Disordered" evidence="1">
    <location>
        <begin position="377"/>
        <end position="400"/>
    </location>
</feature>
<comment type="caution">
    <text evidence="2">The sequence shown here is derived from an EMBL/GenBank/DDBJ whole genome shotgun (WGS) entry which is preliminary data.</text>
</comment>
<proteinExistence type="predicted"/>
<evidence type="ECO:0000313" key="2">
    <source>
        <dbReference type="EMBL" id="GJE61513.1"/>
    </source>
</evidence>
<name>A0ABQ4U205_9HYPH</name>
<dbReference type="Gene3D" id="3.10.310.30">
    <property type="match status" value="1"/>
</dbReference>
<dbReference type="RefSeq" id="WP_238184077.1">
    <property type="nucleotide sequence ID" value="NZ_BPRB01000221.1"/>
</dbReference>
<keyword evidence="3" id="KW-1185">Reference proteome</keyword>
<accession>A0ABQ4U205</accession>
<sequence length="400" mass="42900">MTVTQITHHDLDGYGAATIVGAHVDVARIVHVPRYSDVGPVVEDELKRLNKAKASETLIMTDLGLESVAVKFIKSFAAMNRRREEAGALSADVDTGSARESASKQRHRLIVLDHHASSIGQLQEQGLEPTAVEGGANLMRFDLQDPDIVVLIDDGVCATRMAYVHRALYATREADGLEALVEAVDALDLWKKERPAFRGGLTLDEIFWDNVSNLVPIGHPWHDRFVGELLKAVSALLSAGASPAEIETQVGATRKAIVDGFLAGEPDDDRSLTTRMRIARVLARSTELFRPLSDGTLLSFGLDSGTFQRVSDLIMEGGGATRVMNVQRMGSVSLRSNNETALDGARKFRGGGHRDAAGGKLPSGSAFSLADALAQVEPVLNPPPPDPSASPFAALKGWKG</sequence>
<gene>
    <name evidence="2" type="ORF">MPOCJGCO_3635</name>
</gene>
<reference evidence="2" key="2">
    <citation type="submission" date="2021-08" db="EMBL/GenBank/DDBJ databases">
        <authorList>
            <person name="Tani A."/>
            <person name="Ola A."/>
            <person name="Ogura Y."/>
            <person name="Katsura K."/>
            <person name="Hayashi T."/>
        </authorList>
    </citation>
    <scope>NUCLEOTIDE SEQUENCE</scope>
    <source>
        <strain evidence="2">DSM 23632</strain>
    </source>
</reference>
<dbReference type="Proteomes" id="UP001055057">
    <property type="component" value="Unassembled WGS sequence"/>
</dbReference>
<dbReference type="InterPro" id="IPR038763">
    <property type="entry name" value="DHH_sf"/>
</dbReference>